<sequence>MLGRYTRSKREGLALAASEVTEKLVPHLKATLAVDWACPHLCPDLEAASARAFEETRAQEDYLLGQDTPAHGGDSAREARFLAALSRVRALADAGEPLTWARLAEVQAEVLGRPVGFRAGPAFAHGGRHRYLYAPDLEEMFVRKVEADARDGCHPVAQAVRLYLDLAFFHPFPDGNARAARLWFEYCLRRARVPTPPLAPWVLLPKPPGDAERYVRFVRLVARSIAAADARGMEAPDGI</sequence>
<dbReference type="AlphaFoldDB" id="A0A848LQR7"/>
<dbReference type="Pfam" id="PF02661">
    <property type="entry name" value="Fic"/>
    <property type="match status" value="1"/>
</dbReference>
<dbReference type="SUPFAM" id="SSF140931">
    <property type="entry name" value="Fic-like"/>
    <property type="match status" value="1"/>
</dbReference>
<dbReference type="Proteomes" id="UP000518300">
    <property type="component" value="Unassembled WGS sequence"/>
</dbReference>
<gene>
    <name evidence="2" type="ORF">HG543_33800</name>
</gene>
<dbReference type="RefSeq" id="WP_169349055.1">
    <property type="nucleotide sequence ID" value="NZ_JABBJJ010000207.1"/>
</dbReference>
<dbReference type="InterPro" id="IPR003812">
    <property type="entry name" value="Fido"/>
</dbReference>
<comment type="caution">
    <text evidence="2">The sequence shown here is derived from an EMBL/GenBank/DDBJ whole genome shotgun (WGS) entry which is preliminary data.</text>
</comment>
<dbReference type="EMBL" id="JABBJJ010000207">
    <property type="protein sequence ID" value="NMO19814.1"/>
    <property type="molecule type" value="Genomic_DNA"/>
</dbReference>
<name>A0A848LQR7_9BACT</name>
<evidence type="ECO:0000259" key="1">
    <source>
        <dbReference type="PROSITE" id="PS51459"/>
    </source>
</evidence>
<protein>
    <recommendedName>
        <fullName evidence="1">Fido domain-containing protein</fullName>
    </recommendedName>
</protein>
<organism evidence="2 3">
    <name type="scientific">Pyxidicoccus fallax</name>
    <dbReference type="NCBI Taxonomy" id="394095"/>
    <lineage>
        <taxon>Bacteria</taxon>
        <taxon>Pseudomonadati</taxon>
        <taxon>Myxococcota</taxon>
        <taxon>Myxococcia</taxon>
        <taxon>Myxococcales</taxon>
        <taxon>Cystobacterineae</taxon>
        <taxon>Myxococcaceae</taxon>
        <taxon>Pyxidicoccus</taxon>
    </lineage>
</organism>
<evidence type="ECO:0000313" key="2">
    <source>
        <dbReference type="EMBL" id="NMO19814.1"/>
    </source>
</evidence>
<dbReference type="Gene3D" id="1.10.3290.10">
    <property type="entry name" value="Fido-like domain"/>
    <property type="match status" value="1"/>
</dbReference>
<dbReference type="InterPro" id="IPR036597">
    <property type="entry name" value="Fido-like_dom_sf"/>
</dbReference>
<feature type="domain" description="Fido" evidence="1">
    <location>
        <begin position="98"/>
        <end position="239"/>
    </location>
</feature>
<reference evidence="2 3" key="1">
    <citation type="submission" date="2020-04" db="EMBL/GenBank/DDBJ databases">
        <title>Draft genome of Pyxidicoccus fallax type strain.</title>
        <authorList>
            <person name="Whitworth D.E."/>
        </authorList>
    </citation>
    <scope>NUCLEOTIDE SEQUENCE [LARGE SCALE GENOMIC DNA]</scope>
    <source>
        <strain evidence="2 3">DSM 14698</strain>
    </source>
</reference>
<accession>A0A848LQR7</accession>
<proteinExistence type="predicted"/>
<dbReference type="PROSITE" id="PS51459">
    <property type="entry name" value="FIDO"/>
    <property type="match status" value="1"/>
</dbReference>
<keyword evidence="3" id="KW-1185">Reference proteome</keyword>
<evidence type="ECO:0000313" key="3">
    <source>
        <dbReference type="Proteomes" id="UP000518300"/>
    </source>
</evidence>